<dbReference type="Proteomes" id="UP000305881">
    <property type="component" value="Chromosome"/>
</dbReference>
<dbReference type="AlphaFoldDB" id="A0A4P9UV48"/>
<proteinExistence type="predicted"/>
<feature type="transmembrane region" description="Helical" evidence="7">
    <location>
        <begin position="277"/>
        <end position="297"/>
    </location>
</feature>
<name>A0A4P9UV48_METBY</name>
<evidence type="ECO:0000256" key="4">
    <source>
        <dbReference type="ARBA" id="ARBA00022989"/>
    </source>
</evidence>
<keyword evidence="10" id="KW-1185">Reference proteome</keyword>
<dbReference type="Pfam" id="PF00482">
    <property type="entry name" value="T2SSF"/>
    <property type="match status" value="1"/>
</dbReference>
<keyword evidence="4 7" id="KW-1133">Transmembrane helix</keyword>
<dbReference type="InterPro" id="IPR018076">
    <property type="entry name" value="T2SS_GspF_dom"/>
</dbReference>
<dbReference type="RefSeq" id="WP_138767197.1">
    <property type="nucleotide sequence ID" value="NZ_CP035467.1"/>
</dbReference>
<feature type="transmembrane region" description="Helical" evidence="7">
    <location>
        <begin position="77"/>
        <end position="93"/>
    </location>
</feature>
<dbReference type="OrthoDB" id="597333at2"/>
<organism evidence="9 10">
    <name type="scientific">Methylotuvimicrobium buryatense</name>
    <name type="common">Methylomicrobium buryatense</name>
    <dbReference type="NCBI Taxonomy" id="95641"/>
    <lineage>
        <taxon>Bacteria</taxon>
        <taxon>Pseudomonadati</taxon>
        <taxon>Pseudomonadota</taxon>
        <taxon>Gammaproteobacteria</taxon>
        <taxon>Methylococcales</taxon>
        <taxon>Methylococcaceae</taxon>
        <taxon>Methylotuvimicrobium</taxon>
    </lineage>
</organism>
<sequence length="300" mass="33454">MLSQQIMIFALAVALLAGALLIYSRSQKEALVEKVGRRMAEASGMEAKVLLPQESRRLPWLDRLFWRAGMEVKPRQFVSGILCLLLMAILTGLAKGLAFGLAVPLAVVAVVYLWLVYKAKKRIRLILMQLPLFLDQVLRGLGTGRSMEGSLRLAAEETPDPLKSIIGRIFRANELGVDLGEAIQETANLYRIDELYLLALAIRINRSYGSSVRDLLQSVANMINEREAVRRELRSLTGETRVTAWVLGLMPPGMAAYIMIMNPKYLETMWQDPSGKIMLIVATGMQIAGAVILWRMIKSI</sequence>
<evidence type="ECO:0000256" key="2">
    <source>
        <dbReference type="ARBA" id="ARBA00022475"/>
    </source>
</evidence>
<evidence type="ECO:0000313" key="9">
    <source>
        <dbReference type="EMBL" id="QCW83576.1"/>
    </source>
</evidence>
<accession>A0A4P9UV48</accession>
<keyword evidence="5 7" id="KW-0472">Membrane</keyword>
<keyword evidence="2" id="KW-1003">Cell membrane</keyword>
<dbReference type="KEGG" id="mbur:EQU24_16005"/>
<dbReference type="EMBL" id="CP035467">
    <property type="protein sequence ID" value="QCW83576.1"/>
    <property type="molecule type" value="Genomic_DNA"/>
</dbReference>
<keyword evidence="3 7" id="KW-0812">Transmembrane</keyword>
<evidence type="ECO:0000313" key="10">
    <source>
        <dbReference type="Proteomes" id="UP000305881"/>
    </source>
</evidence>
<evidence type="ECO:0000256" key="7">
    <source>
        <dbReference type="SAM" id="Phobius"/>
    </source>
</evidence>
<dbReference type="STRING" id="675511.GCA_000341735_04251"/>
<evidence type="ECO:0000256" key="6">
    <source>
        <dbReference type="SAM" id="Coils"/>
    </source>
</evidence>
<gene>
    <name evidence="9" type="ORF">EQU24_16005</name>
</gene>
<evidence type="ECO:0000256" key="5">
    <source>
        <dbReference type="ARBA" id="ARBA00023136"/>
    </source>
</evidence>
<evidence type="ECO:0000256" key="3">
    <source>
        <dbReference type="ARBA" id="ARBA00022692"/>
    </source>
</evidence>
<dbReference type="PANTHER" id="PTHR35007">
    <property type="entry name" value="INTEGRAL MEMBRANE PROTEIN-RELATED"/>
    <property type="match status" value="1"/>
</dbReference>
<keyword evidence="6" id="KW-0175">Coiled coil</keyword>
<evidence type="ECO:0000259" key="8">
    <source>
        <dbReference type="Pfam" id="PF00482"/>
    </source>
</evidence>
<dbReference type="GO" id="GO:0005886">
    <property type="term" value="C:plasma membrane"/>
    <property type="evidence" value="ECO:0007669"/>
    <property type="project" value="UniProtKB-SubCell"/>
</dbReference>
<feature type="domain" description="Type II secretion system protein GspF" evidence="8">
    <location>
        <begin position="133"/>
        <end position="259"/>
    </location>
</feature>
<dbReference type="PANTHER" id="PTHR35007:SF1">
    <property type="entry name" value="PILUS ASSEMBLY PROTEIN"/>
    <property type="match status" value="1"/>
</dbReference>
<feature type="transmembrane region" description="Helical" evidence="7">
    <location>
        <begin position="242"/>
        <end position="261"/>
    </location>
</feature>
<evidence type="ECO:0000256" key="1">
    <source>
        <dbReference type="ARBA" id="ARBA00004651"/>
    </source>
</evidence>
<feature type="transmembrane region" description="Helical" evidence="7">
    <location>
        <begin position="6"/>
        <end position="24"/>
    </location>
</feature>
<feature type="coiled-coil region" evidence="6">
    <location>
        <begin position="212"/>
        <end position="239"/>
    </location>
</feature>
<protein>
    <submittedName>
        <fullName evidence="9">Type II secretion system protein</fullName>
    </submittedName>
</protein>
<reference evidence="10" key="1">
    <citation type="journal article" date="2019" name="J. Bacteriol.">
        <title>A Mutagenic Screen Identifies a TonB-Dependent Receptor Required for the Lanthanide Metal Switch in the Type I Methanotroph 'Methylotuvimicrobium buryatense' 5GB1C.</title>
        <authorList>
            <person name="Groom J.D."/>
            <person name="Ford S.M."/>
            <person name="Pesesky M.W."/>
            <person name="Lidstrom M.E."/>
        </authorList>
    </citation>
    <scope>NUCLEOTIDE SEQUENCE [LARGE SCALE GENOMIC DNA]</scope>
    <source>
        <strain evidence="10">5GB1C</strain>
    </source>
</reference>
<feature type="transmembrane region" description="Helical" evidence="7">
    <location>
        <begin position="99"/>
        <end position="117"/>
    </location>
</feature>
<comment type="subcellular location">
    <subcellularLocation>
        <location evidence="1">Cell membrane</location>
        <topology evidence="1">Multi-pass membrane protein</topology>
    </subcellularLocation>
</comment>